<name>A0ABD0KXH5_9CAEN</name>
<evidence type="ECO:0000313" key="2">
    <source>
        <dbReference type="Proteomes" id="UP001519460"/>
    </source>
</evidence>
<dbReference type="Proteomes" id="UP001519460">
    <property type="component" value="Unassembled WGS sequence"/>
</dbReference>
<feature type="non-terminal residue" evidence="1">
    <location>
        <position position="1"/>
    </location>
</feature>
<sequence length="91" mass="10053">WCDHRQNSVTVPPPSRPPVPSCHTKCHLLFPLEATSWLLSAARKSISLRIPSLGTLALDKTLKRLANVWPSPSSAMLDNRMICALLGHTDQ</sequence>
<reference evidence="1 2" key="1">
    <citation type="journal article" date="2023" name="Sci. Data">
        <title>Genome assembly of the Korean intertidal mud-creeper Batillaria attramentaria.</title>
        <authorList>
            <person name="Patra A.K."/>
            <person name="Ho P.T."/>
            <person name="Jun S."/>
            <person name="Lee S.J."/>
            <person name="Kim Y."/>
            <person name="Won Y.J."/>
        </authorList>
    </citation>
    <scope>NUCLEOTIDE SEQUENCE [LARGE SCALE GENOMIC DNA]</scope>
    <source>
        <strain evidence="1">Wonlab-2016</strain>
    </source>
</reference>
<gene>
    <name evidence="1" type="ORF">BaRGS_00017032</name>
</gene>
<keyword evidence="2" id="KW-1185">Reference proteome</keyword>
<protein>
    <submittedName>
        <fullName evidence="1">Uncharacterized protein</fullName>
    </submittedName>
</protein>
<organism evidence="1 2">
    <name type="scientific">Batillaria attramentaria</name>
    <dbReference type="NCBI Taxonomy" id="370345"/>
    <lineage>
        <taxon>Eukaryota</taxon>
        <taxon>Metazoa</taxon>
        <taxon>Spiralia</taxon>
        <taxon>Lophotrochozoa</taxon>
        <taxon>Mollusca</taxon>
        <taxon>Gastropoda</taxon>
        <taxon>Caenogastropoda</taxon>
        <taxon>Sorbeoconcha</taxon>
        <taxon>Cerithioidea</taxon>
        <taxon>Batillariidae</taxon>
        <taxon>Batillaria</taxon>
    </lineage>
</organism>
<comment type="caution">
    <text evidence="1">The sequence shown here is derived from an EMBL/GenBank/DDBJ whole genome shotgun (WGS) entry which is preliminary data.</text>
</comment>
<proteinExistence type="predicted"/>
<accession>A0ABD0KXH5</accession>
<dbReference type="EMBL" id="JACVVK020000111">
    <property type="protein sequence ID" value="KAK7491776.1"/>
    <property type="molecule type" value="Genomic_DNA"/>
</dbReference>
<evidence type="ECO:0000313" key="1">
    <source>
        <dbReference type="EMBL" id="KAK7491776.1"/>
    </source>
</evidence>
<dbReference type="AlphaFoldDB" id="A0ABD0KXH5"/>